<dbReference type="KEGG" id="lsf:I8J32_009625"/>
<organism evidence="1 2">
    <name type="scientific">Agrilutibacter solisilvae</name>
    <dbReference type="NCBI Taxonomy" id="2763317"/>
    <lineage>
        <taxon>Bacteria</taxon>
        <taxon>Pseudomonadati</taxon>
        <taxon>Pseudomonadota</taxon>
        <taxon>Gammaproteobacteria</taxon>
        <taxon>Lysobacterales</taxon>
        <taxon>Lysobacteraceae</taxon>
        <taxon>Agrilutibacter</taxon>
    </lineage>
</organism>
<reference evidence="1 2" key="1">
    <citation type="submission" date="2021-03" db="EMBL/GenBank/DDBJ databases">
        <title>Lysobacter sp. nov. isolated from soil of gangwondo yeongwol, south Korea.</title>
        <authorList>
            <person name="Kim K.R."/>
            <person name="Kim K.H."/>
            <person name="Jeon C.O."/>
        </authorList>
    </citation>
    <scope>NUCLEOTIDE SEQUENCE [LARGE SCALE GENOMIC DNA]</scope>
    <source>
        <strain evidence="1 2">R19</strain>
    </source>
</reference>
<evidence type="ECO:0000313" key="1">
    <source>
        <dbReference type="EMBL" id="QSX77067.1"/>
    </source>
</evidence>
<dbReference type="RefSeq" id="WP_200611452.1">
    <property type="nucleotide sequence ID" value="NZ_CP071518.1"/>
</dbReference>
<name>A0A974XWA4_9GAMM</name>
<protein>
    <submittedName>
        <fullName evidence="1">Uncharacterized protein</fullName>
    </submittedName>
</protein>
<dbReference type="EMBL" id="CP071518">
    <property type="protein sequence ID" value="QSX77067.1"/>
    <property type="molecule type" value="Genomic_DNA"/>
</dbReference>
<dbReference type="Proteomes" id="UP000639274">
    <property type="component" value="Chromosome"/>
</dbReference>
<evidence type="ECO:0000313" key="2">
    <source>
        <dbReference type="Proteomes" id="UP000639274"/>
    </source>
</evidence>
<dbReference type="AlphaFoldDB" id="A0A974XWA4"/>
<proteinExistence type="predicted"/>
<accession>A0A974XWA4</accession>
<keyword evidence="2" id="KW-1185">Reference proteome</keyword>
<gene>
    <name evidence="1" type="ORF">I8J32_009625</name>
</gene>
<sequence length="70" mass="7956">MNVRSGPNHDAPLFDVMLRVAREECAHAPWNDIEPMLAATWERLRSPSAPAWMDIVERVRACCQDAGTRH</sequence>